<evidence type="ECO:0000256" key="1">
    <source>
        <dbReference type="SAM" id="Phobius"/>
    </source>
</evidence>
<keyword evidence="3" id="KW-1185">Reference proteome</keyword>
<accession>A0A2T5P7Z7</accession>
<protein>
    <submittedName>
        <fullName evidence="2">Uncharacterized protein</fullName>
    </submittedName>
</protein>
<gene>
    <name evidence="2" type="ORF">DBO85_14395</name>
</gene>
<feature type="transmembrane region" description="Helical" evidence="1">
    <location>
        <begin position="6"/>
        <end position="27"/>
    </location>
</feature>
<comment type="caution">
    <text evidence="2">The sequence shown here is derived from an EMBL/GenBank/DDBJ whole genome shotgun (WGS) entry which is preliminary data.</text>
</comment>
<evidence type="ECO:0000313" key="2">
    <source>
        <dbReference type="EMBL" id="PTU73872.1"/>
    </source>
</evidence>
<dbReference type="OrthoDB" id="6199153at2"/>
<organism evidence="2 3">
    <name type="scientific">Pseudomonas mangrovi</name>
    <dbReference type="NCBI Taxonomy" id="2161748"/>
    <lineage>
        <taxon>Bacteria</taxon>
        <taxon>Pseudomonadati</taxon>
        <taxon>Pseudomonadota</taxon>
        <taxon>Gammaproteobacteria</taxon>
        <taxon>Pseudomonadales</taxon>
        <taxon>Pseudomonadaceae</taxon>
        <taxon>Pseudomonas</taxon>
    </lineage>
</organism>
<keyword evidence="1" id="KW-0472">Membrane</keyword>
<keyword evidence="1" id="KW-1133">Transmembrane helix</keyword>
<proteinExistence type="predicted"/>
<sequence>MSPLLITLLVVAGIVVLIAIGYFNHIVENNKLERARRKADLSDRLRRCENLSEAFPGQLMSPPLKLLLTRLQLYYLEQLLPLDKGNAALRPRMQELQAQIGLGDAIKVGNPPRQILNEAMAKEARFQLEGLHGQIAHANQIGVLGAAESKNWSREIRHLLNLLHIELFSNMGMAFLQQNQPGQARLAFERGVQYLTKQPDRERYQQQMQLLQRQLQRANALVLQQTAPSADEHSELADGLEAIEGDDEWKKKNIYD</sequence>
<dbReference type="EMBL" id="QASN01000020">
    <property type="protein sequence ID" value="PTU73872.1"/>
    <property type="molecule type" value="Genomic_DNA"/>
</dbReference>
<evidence type="ECO:0000313" key="3">
    <source>
        <dbReference type="Proteomes" id="UP000244064"/>
    </source>
</evidence>
<dbReference type="Proteomes" id="UP000244064">
    <property type="component" value="Unassembled WGS sequence"/>
</dbReference>
<dbReference type="AlphaFoldDB" id="A0A2T5P7Z7"/>
<keyword evidence="1" id="KW-0812">Transmembrane</keyword>
<name>A0A2T5P7Z7_9PSED</name>
<reference evidence="2 3" key="1">
    <citation type="submission" date="2018-04" db="EMBL/GenBank/DDBJ databases">
        <title>Pseudomonas sp. nov., isolated from mangrove soil.</title>
        <authorList>
            <person name="Chen C."/>
        </authorList>
    </citation>
    <scope>NUCLEOTIDE SEQUENCE [LARGE SCALE GENOMIC DNA]</scope>
    <source>
        <strain evidence="2 3">TC-11</strain>
    </source>
</reference>
<dbReference type="RefSeq" id="WP_108108360.1">
    <property type="nucleotide sequence ID" value="NZ_QASN01000020.1"/>
</dbReference>